<proteinExistence type="predicted"/>
<dbReference type="Gene3D" id="1.25.40.10">
    <property type="entry name" value="Tetratricopeptide repeat domain"/>
    <property type="match status" value="2"/>
</dbReference>
<keyword evidence="3 6" id="KW-1133">Transmembrane helix</keyword>
<dbReference type="PANTHER" id="PTHR37422">
    <property type="entry name" value="TEICHURONIC ACID BIOSYNTHESIS PROTEIN TUAE"/>
    <property type="match status" value="1"/>
</dbReference>
<evidence type="ECO:0000256" key="1">
    <source>
        <dbReference type="ARBA" id="ARBA00004141"/>
    </source>
</evidence>
<feature type="transmembrane region" description="Helical" evidence="6">
    <location>
        <begin position="483"/>
        <end position="506"/>
    </location>
</feature>
<evidence type="ECO:0000256" key="3">
    <source>
        <dbReference type="ARBA" id="ARBA00022989"/>
    </source>
</evidence>
<accession>A0A5C5ZJC0</accession>
<reference evidence="8 9" key="1">
    <citation type="submission" date="2019-02" db="EMBL/GenBank/DDBJ databases">
        <title>Deep-cultivation of Planctomycetes and their phenomic and genomic characterization uncovers novel biology.</title>
        <authorList>
            <person name="Wiegand S."/>
            <person name="Jogler M."/>
            <person name="Boedeker C."/>
            <person name="Pinto D."/>
            <person name="Vollmers J."/>
            <person name="Rivas-Marin E."/>
            <person name="Kohn T."/>
            <person name="Peeters S.H."/>
            <person name="Heuer A."/>
            <person name="Rast P."/>
            <person name="Oberbeckmann S."/>
            <person name="Bunk B."/>
            <person name="Jeske O."/>
            <person name="Meyerdierks A."/>
            <person name="Storesund J.E."/>
            <person name="Kallscheuer N."/>
            <person name="Luecker S."/>
            <person name="Lage O.M."/>
            <person name="Pohl T."/>
            <person name="Merkel B.J."/>
            <person name="Hornburger P."/>
            <person name="Mueller R.-W."/>
            <person name="Bruemmer F."/>
            <person name="Labrenz M."/>
            <person name="Spormann A.M."/>
            <person name="Op Den Camp H."/>
            <person name="Overmann J."/>
            <person name="Amann R."/>
            <person name="Jetten M.S.M."/>
            <person name="Mascher T."/>
            <person name="Medema M.H."/>
            <person name="Devos D.P."/>
            <person name="Kaster A.-K."/>
            <person name="Ovreas L."/>
            <person name="Rohde M."/>
            <person name="Galperin M.Y."/>
            <person name="Jogler C."/>
        </authorList>
    </citation>
    <scope>NUCLEOTIDE SEQUENCE [LARGE SCALE GENOMIC DNA]</scope>
    <source>
        <strain evidence="8 9">Mal64</strain>
    </source>
</reference>
<comment type="subcellular location">
    <subcellularLocation>
        <location evidence="1">Membrane</location>
        <topology evidence="1">Multi-pass membrane protein</topology>
    </subcellularLocation>
</comment>
<dbReference type="PANTHER" id="PTHR37422:SF23">
    <property type="entry name" value="TEICHURONIC ACID BIOSYNTHESIS PROTEIN TUAE"/>
    <property type="match status" value="1"/>
</dbReference>
<keyword evidence="2 6" id="KW-0812">Transmembrane</keyword>
<feature type="transmembrane region" description="Helical" evidence="6">
    <location>
        <begin position="56"/>
        <end position="76"/>
    </location>
</feature>
<feature type="transmembrane region" description="Helical" evidence="6">
    <location>
        <begin position="415"/>
        <end position="433"/>
    </location>
</feature>
<keyword evidence="4 6" id="KW-0472">Membrane</keyword>
<evidence type="ECO:0000256" key="6">
    <source>
        <dbReference type="SAM" id="Phobius"/>
    </source>
</evidence>
<feature type="transmembrane region" description="Helical" evidence="6">
    <location>
        <begin position="29"/>
        <end position="49"/>
    </location>
</feature>
<protein>
    <submittedName>
        <fullName evidence="8">O-Antigen ligase</fullName>
    </submittedName>
</protein>
<dbReference type="InterPro" id="IPR007016">
    <property type="entry name" value="O-antigen_ligase-rel_domated"/>
</dbReference>
<evidence type="ECO:0000256" key="5">
    <source>
        <dbReference type="SAM" id="MobiDB-lite"/>
    </source>
</evidence>
<feature type="region of interest" description="Disordered" evidence="5">
    <location>
        <begin position="875"/>
        <end position="899"/>
    </location>
</feature>
<feature type="transmembrane region" description="Helical" evidence="6">
    <location>
        <begin position="193"/>
        <end position="210"/>
    </location>
</feature>
<keyword evidence="8" id="KW-0436">Ligase</keyword>
<dbReference type="GO" id="GO:0016874">
    <property type="term" value="F:ligase activity"/>
    <property type="evidence" value="ECO:0007669"/>
    <property type="project" value="UniProtKB-KW"/>
</dbReference>
<evidence type="ECO:0000313" key="8">
    <source>
        <dbReference type="EMBL" id="TWT87107.1"/>
    </source>
</evidence>
<comment type="caution">
    <text evidence="8">The sequence shown here is derived from an EMBL/GenBank/DDBJ whole genome shotgun (WGS) entry which is preliminary data.</text>
</comment>
<dbReference type="Proteomes" id="UP000315440">
    <property type="component" value="Unassembled WGS sequence"/>
</dbReference>
<gene>
    <name evidence="8" type="ORF">Mal64_26410</name>
</gene>
<feature type="transmembrane region" description="Helical" evidence="6">
    <location>
        <begin position="111"/>
        <end position="131"/>
    </location>
</feature>
<dbReference type="AlphaFoldDB" id="A0A5C5ZJC0"/>
<name>A0A5C5ZJC0_9BACT</name>
<sequence>MTLRAADLGIAATLLVAPLFLGGRHDLGRAVYVGCIALAVVAWAAHTLLKQRQVVTPPVVLGLLGVAVLMGLLQLIPLPPSWLPAFSPALESLLPYSEMGPEWRTLSLTPGATRIGLAVLAGHAMLFFVVAERLRSRQDVERLLTLVAIAAASMAFLALFQHLTSNGKLLWIYSHPYRKIGATVQGVFANKNHFAQFATLGLAPLVWLALRPREKTKPPAASVSGDPFSAGLLRGAGRFFRIAAVLVVVFAVLLSLSRGGAIAMGVSAAVLCTLLWRVGWITPAQLLPVALLGTAIVGAASLYNDDAVSRRLDDFASGSIEQLDKSQGRRLIWQANVDAFQANPWFGYGIGSHREIYPTHFPKPFRNEYTHAESGYLQVATEAGLAGILLLVSAIGCCLYWLVSAWRQTEDGESRVLVAVAAAGIAASLAHSVVDFVWFIPACMAMVVALAACAMRLSQGVVAEEPQSVSRRGEITLIATRPWAAAAVAMASLAMLVGPASGSLTWDEYLRRSVAFNALVARQASATASEDPYYEETLRHNVEAMIAKLESVVEHDPHNARAQLRLAARRLQLFDLLGASEPNDMPLHSICDAAIASEFSSKDETVAWLSRAFGPRADLLIGSHDSARRAVELCPLQGEAYTYLAALRFLSPPDQRDVLRMVDRALAVRPYDGEVLYETGKIRMLAGDEQGAIDLWRESARRPGAHRLNLVSLIASHLPASFLIDRLDPDWQTCQLAFARYQIVGDEADLDALAEHAKSAIDRLEGDESPERVALYWRQLSSIQLAREDLEGAVFSAETAHELTPSDFHARLALATALYKSERFADADPHLRWCLARRPDIRCLKNWLVQSTKRQTQVDKNRRLRKSTFDRVALLTETPQEESDTPPETAPGVMEVVDE</sequence>
<feature type="transmembrane region" description="Helical" evidence="6">
    <location>
        <begin position="5"/>
        <end position="23"/>
    </location>
</feature>
<dbReference type="GO" id="GO:0016020">
    <property type="term" value="C:membrane"/>
    <property type="evidence" value="ECO:0007669"/>
    <property type="project" value="UniProtKB-SubCell"/>
</dbReference>
<keyword evidence="9" id="KW-1185">Reference proteome</keyword>
<evidence type="ECO:0000259" key="7">
    <source>
        <dbReference type="Pfam" id="PF04932"/>
    </source>
</evidence>
<dbReference type="EMBL" id="SJPQ01000003">
    <property type="protein sequence ID" value="TWT87107.1"/>
    <property type="molecule type" value="Genomic_DNA"/>
</dbReference>
<dbReference type="InterPro" id="IPR011990">
    <property type="entry name" value="TPR-like_helical_dom_sf"/>
</dbReference>
<feature type="domain" description="O-antigen ligase-related" evidence="7">
    <location>
        <begin position="244"/>
        <end position="392"/>
    </location>
</feature>
<feature type="transmembrane region" description="Helical" evidence="6">
    <location>
        <begin position="143"/>
        <end position="163"/>
    </location>
</feature>
<evidence type="ECO:0000256" key="2">
    <source>
        <dbReference type="ARBA" id="ARBA00022692"/>
    </source>
</evidence>
<dbReference type="Pfam" id="PF04932">
    <property type="entry name" value="Wzy_C"/>
    <property type="match status" value="1"/>
</dbReference>
<dbReference type="InterPro" id="IPR051533">
    <property type="entry name" value="WaaL-like"/>
</dbReference>
<feature type="transmembrane region" description="Helical" evidence="6">
    <location>
        <begin position="239"/>
        <end position="256"/>
    </location>
</feature>
<feature type="transmembrane region" description="Helical" evidence="6">
    <location>
        <begin position="286"/>
        <end position="303"/>
    </location>
</feature>
<feature type="transmembrane region" description="Helical" evidence="6">
    <location>
        <begin position="383"/>
        <end position="403"/>
    </location>
</feature>
<organism evidence="8 9">
    <name type="scientific">Pseudobythopirellula maris</name>
    <dbReference type="NCBI Taxonomy" id="2527991"/>
    <lineage>
        <taxon>Bacteria</taxon>
        <taxon>Pseudomonadati</taxon>
        <taxon>Planctomycetota</taxon>
        <taxon>Planctomycetia</taxon>
        <taxon>Pirellulales</taxon>
        <taxon>Lacipirellulaceae</taxon>
        <taxon>Pseudobythopirellula</taxon>
    </lineage>
</organism>
<dbReference type="SUPFAM" id="SSF48452">
    <property type="entry name" value="TPR-like"/>
    <property type="match status" value="1"/>
</dbReference>
<evidence type="ECO:0000313" key="9">
    <source>
        <dbReference type="Proteomes" id="UP000315440"/>
    </source>
</evidence>
<evidence type="ECO:0000256" key="4">
    <source>
        <dbReference type="ARBA" id="ARBA00023136"/>
    </source>
</evidence>